<protein>
    <submittedName>
        <fullName evidence="2">Lipoprotein</fullName>
    </submittedName>
</protein>
<feature type="transmembrane region" description="Helical" evidence="1">
    <location>
        <begin position="133"/>
        <end position="154"/>
    </location>
</feature>
<reference evidence="2 3" key="1">
    <citation type="submission" date="2019-12" db="EMBL/GenBank/DDBJ databases">
        <title>Whole genome shotgun sequence of Streptomyces tubercidicus NBRC 13090.</title>
        <authorList>
            <person name="Ichikawa N."/>
            <person name="Kimura A."/>
            <person name="Kitahashi Y."/>
            <person name="Komaki H."/>
            <person name="Tamura T."/>
        </authorList>
    </citation>
    <scope>NUCLEOTIDE SEQUENCE [LARGE SCALE GENOMIC DNA]</scope>
    <source>
        <strain evidence="2 3">NBRC 13090</strain>
    </source>
</reference>
<keyword evidence="1" id="KW-0472">Membrane</keyword>
<dbReference type="EMBL" id="BLIR01000003">
    <property type="protein sequence ID" value="GFE41848.1"/>
    <property type="molecule type" value="Genomic_DNA"/>
</dbReference>
<keyword evidence="2" id="KW-0449">Lipoprotein</keyword>
<evidence type="ECO:0000313" key="3">
    <source>
        <dbReference type="Proteomes" id="UP000431826"/>
    </source>
</evidence>
<dbReference type="AlphaFoldDB" id="A0A640V035"/>
<keyword evidence="1" id="KW-1133">Transmembrane helix</keyword>
<keyword evidence="3" id="KW-1185">Reference proteome</keyword>
<accession>A0A640V035</accession>
<evidence type="ECO:0000313" key="2">
    <source>
        <dbReference type="EMBL" id="GFE41848.1"/>
    </source>
</evidence>
<evidence type="ECO:0000256" key="1">
    <source>
        <dbReference type="SAM" id="Phobius"/>
    </source>
</evidence>
<name>A0A640V035_9ACTN</name>
<organism evidence="2 3">
    <name type="scientific">Streptomyces tubercidicus</name>
    <dbReference type="NCBI Taxonomy" id="47759"/>
    <lineage>
        <taxon>Bacteria</taxon>
        <taxon>Bacillati</taxon>
        <taxon>Actinomycetota</taxon>
        <taxon>Actinomycetes</taxon>
        <taxon>Kitasatosporales</taxon>
        <taxon>Streptomycetaceae</taxon>
        <taxon>Streptomyces</taxon>
    </lineage>
</organism>
<feature type="transmembrane region" description="Helical" evidence="1">
    <location>
        <begin position="12"/>
        <end position="34"/>
    </location>
</feature>
<keyword evidence="1" id="KW-0812">Transmembrane</keyword>
<sequence>MIRSHRVKGFRARYGASPLHLLLVLCSFFLALYAGVRLLKGDPLGVALWFVGAALLHDLVLLPLYTAADRLLQTAFRHRRHTTGPPRPPTGGINYLRVPAFVSLLLLVVWYPLVLDRVPEFSLYTGLPSGVFWGRWLLITAGLFAASAVCLAVARWRAHTARRRTADATEPT</sequence>
<comment type="caution">
    <text evidence="2">The sequence shown here is derived from an EMBL/GenBank/DDBJ whole genome shotgun (WGS) entry which is preliminary data.</text>
</comment>
<feature type="transmembrane region" description="Helical" evidence="1">
    <location>
        <begin position="93"/>
        <end position="113"/>
    </location>
</feature>
<dbReference type="Proteomes" id="UP000431826">
    <property type="component" value="Unassembled WGS sequence"/>
</dbReference>
<proteinExistence type="predicted"/>
<gene>
    <name evidence="2" type="ORF">Stube_65210</name>
</gene>
<feature type="transmembrane region" description="Helical" evidence="1">
    <location>
        <begin position="46"/>
        <end position="72"/>
    </location>
</feature>